<evidence type="ECO:0000313" key="8">
    <source>
        <dbReference type="Proteomes" id="UP000030063"/>
    </source>
</evidence>
<sequence>MAAALLATGAPLQAGEVGVAARVNGSAISNFRLERHFADYLITQRRSVGAIRSPSTYKRLKREALQQLIDKELLWQEAQRRHIVVEDAQVEQALEAKRSAFASAEAFSRALSESGFDESSYATYLRHELAASQVLLAMSQPAAPADEEVRRLFEENRARLVHAELVRARHLLLSVPPGADAEKEAEVETRIRELLQEIRAGADFAELAQRHSDDSNAQQGGDLGYFPRGRMVPAFETAAFALDPGEVSEPVRTPYGWHLIKVETHRPSEPIDEVQGLAIVRQMLLTQGQAQAREAALLRLREASKIEVLTAL</sequence>
<dbReference type="STRING" id="1395571.TMS3_0118240"/>
<keyword evidence="5" id="KW-0413">Isomerase</keyword>
<evidence type="ECO:0000256" key="1">
    <source>
        <dbReference type="ARBA" id="ARBA00000971"/>
    </source>
</evidence>
<dbReference type="Pfam" id="PF13624">
    <property type="entry name" value="SurA_N_3"/>
    <property type="match status" value="1"/>
</dbReference>
<evidence type="ECO:0000256" key="4">
    <source>
        <dbReference type="ARBA" id="ARBA00023110"/>
    </source>
</evidence>
<dbReference type="EMBL" id="AWSQ01000005">
    <property type="protein sequence ID" value="KFX68586.1"/>
    <property type="molecule type" value="Genomic_DNA"/>
</dbReference>
<evidence type="ECO:0000259" key="6">
    <source>
        <dbReference type="PROSITE" id="PS50198"/>
    </source>
</evidence>
<dbReference type="PANTHER" id="PTHR47245">
    <property type="entry name" value="PEPTIDYLPROLYL ISOMERASE"/>
    <property type="match status" value="1"/>
</dbReference>
<gene>
    <name evidence="7" type="ORF">TMS3_0118240</name>
</gene>
<dbReference type="Pfam" id="PF00639">
    <property type="entry name" value="Rotamase"/>
    <property type="match status" value="1"/>
</dbReference>
<dbReference type="PANTHER" id="PTHR47245:SF2">
    <property type="entry name" value="PEPTIDYL-PROLYL CIS-TRANS ISOMERASE HP_0175-RELATED"/>
    <property type="match status" value="1"/>
</dbReference>
<dbReference type="Proteomes" id="UP000030063">
    <property type="component" value="Unassembled WGS sequence"/>
</dbReference>
<reference evidence="7 8" key="1">
    <citation type="journal article" date="2014" name="Genome Announc.">
        <title>Draft Genome Sequence of Petroleum Oil-Degrading Marine Bacterium Pseudomonas taeanensis Strain MS-3, Isolated from a Crude Oil-Contaminated Seashore.</title>
        <authorList>
            <person name="Lee S.Y."/>
            <person name="Kim S.H."/>
            <person name="Lee D.G."/>
            <person name="Shin S."/>
            <person name="Yun S.H."/>
            <person name="Choi C.W."/>
            <person name="Chung Y.H."/>
            <person name="Choi J.S."/>
            <person name="Kahng H.Y."/>
            <person name="Kim S.I."/>
        </authorList>
    </citation>
    <scope>NUCLEOTIDE SEQUENCE [LARGE SCALE GENOMIC DNA]</scope>
    <source>
        <strain evidence="7 8">MS-3</strain>
    </source>
</reference>
<dbReference type="Gene3D" id="1.10.4030.10">
    <property type="entry name" value="Porin chaperone SurA, peptide-binding domain"/>
    <property type="match status" value="1"/>
</dbReference>
<accession>A0A0A1YHM3</accession>
<dbReference type="eggNOG" id="COG0760">
    <property type="taxonomic scope" value="Bacteria"/>
</dbReference>
<protein>
    <recommendedName>
        <fullName evidence="3">peptidylprolyl isomerase</fullName>
        <ecNumber evidence="3">5.2.1.8</ecNumber>
    </recommendedName>
</protein>
<evidence type="ECO:0000313" key="7">
    <source>
        <dbReference type="EMBL" id="KFX68586.1"/>
    </source>
</evidence>
<dbReference type="Gene3D" id="3.10.50.40">
    <property type="match status" value="1"/>
</dbReference>
<evidence type="ECO:0000256" key="3">
    <source>
        <dbReference type="ARBA" id="ARBA00013194"/>
    </source>
</evidence>
<dbReference type="GO" id="GO:0003755">
    <property type="term" value="F:peptidyl-prolyl cis-trans isomerase activity"/>
    <property type="evidence" value="ECO:0007669"/>
    <property type="project" value="UniProtKB-KW"/>
</dbReference>
<dbReference type="InterPro" id="IPR046357">
    <property type="entry name" value="PPIase_dom_sf"/>
</dbReference>
<feature type="domain" description="PpiC" evidence="6">
    <location>
        <begin position="163"/>
        <end position="264"/>
    </location>
</feature>
<organism evidence="7 8">
    <name type="scientific">Pseudomonas taeanensis MS-3</name>
    <dbReference type="NCBI Taxonomy" id="1395571"/>
    <lineage>
        <taxon>Bacteria</taxon>
        <taxon>Pseudomonadati</taxon>
        <taxon>Pseudomonadota</taxon>
        <taxon>Gammaproteobacteria</taxon>
        <taxon>Pseudomonadales</taxon>
        <taxon>Pseudomonadaceae</taxon>
        <taxon>Pseudomonas</taxon>
    </lineage>
</organism>
<dbReference type="InterPro" id="IPR000297">
    <property type="entry name" value="PPIase_PpiC"/>
</dbReference>
<name>A0A0A1YHM3_9PSED</name>
<dbReference type="AlphaFoldDB" id="A0A0A1YHM3"/>
<dbReference type="InterPro" id="IPR050245">
    <property type="entry name" value="PrsA_foldase"/>
</dbReference>
<comment type="catalytic activity">
    <reaction evidence="1">
        <text>[protein]-peptidylproline (omega=180) = [protein]-peptidylproline (omega=0)</text>
        <dbReference type="Rhea" id="RHEA:16237"/>
        <dbReference type="Rhea" id="RHEA-COMP:10747"/>
        <dbReference type="Rhea" id="RHEA-COMP:10748"/>
        <dbReference type="ChEBI" id="CHEBI:83833"/>
        <dbReference type="ChEBI" id="CHEBI:83834"/>
        <dbReference type="EC" id="5.2.1.8"/>
    </reaction>
</comment>
<dbReference type="InterPro" id="IPR027304">
    <property type="entry name" value="Trigger_fact/SurA_dom_sf"/>
</dbReference>
<dbReference type="SUPFAM" id="SSF54534">
    <property type="entry name" value="FKBP-like"/>
    <property type="match status" value="1"/>
</dbReference>
<comment type="similarity">
    <text evidence="2">Belongs to the PpiC/parvulin rotamase family.</text>
</comment>
<dbReference type="SUPFAM" id="SSF109998">
    <property type="entry name" value="Triger factor/SurA peptide-binding domain-like"/>
    <property type="match status" value="1"/>
</dbReference>
<dbReference type="EC" id="5.2.1.8" evidence="3"/>
<proteinExistence type="inferred from homology"/>
<evidence type="ECO:0000256" key="2">
    <source>
        <dbReference type="ARBA" id="ARBA00007656"/>
    </source>
</evidence>
<dbReference type="PROSITE" id="PS50198">
    <property type="entry name" value="PPIC_PPIASE_2"/>
    <property type="match status" value="1"/>
</dbReference>
<keyword evidence="8" id="KW-1185">Reference proteome</keyword>
<comment type="caution">
    <text evidence="7">The sequence shown here is derived from an EMBL/GenBank/DDBJ whole genome shotgun (WGS) entry which is preliminary data.</text>
</comment>
<keyword evidence="4 5" id="KW-0697">Rotamase</keyword>
<evidence type="ECO:0000256" key="5">
    <source>
        <dbReference type="PROSITE-ProRule" id="PRU00278"/>
    </source>
</evidence>